<feature type="region of interest" description="Disordered" evidence="1">
    <location>
        <begin position="181"/>
        <end position="206"/>
    </location>
</feature>
<evidence type="ECO:0000313" key="3">
    <source>
        <dbReference type="EMBL" id="AXV08211.1"/>
    </source>
</evidence>
<dbReference type="KEGG" id="euz:DVS28_a3538"/>
<sequence length="293" mass="31318">MTTPTAIKTLLSMLLVLVLGVSTVALAQDPVDDPAEDTTDPSDDESEPEEEESEPEEEGSEPEEEESEDDDSDDDGESDRPVRGARVFGADRISTAVAISQYEFRGGASEVYLARADNFADAVAAGALQHGPVLLVPSCGDLPPIVAEEIARLHPRKVVALGGPDAICDDILDAAIAAASAGRGHDDDESDDDNDDEIGDDEPRTEETTYLDLAVGEQATLDADEVGTVTIERTEDGVSLVDAVAVDDTWTVTVEDDEADEVHVRFRNGDTRVDLGAELEDGQVRVRVRTRQD</sequence>
<evidence type="ECO:0000313" key="4">
    <source>
        <dbReference type="Proteomes" id="UP000264006"/>
    </source>
</evidence>
<reference evidence="3 4" key="1">
    <citation type="submission" date="2018-09" db="EMBL/GenBank/DDBJ databases">
        <title>Complete genome sequence of Euzebya sp. DY32-46 isolated from seawater of Pacific Ocean.</title>
        <authorList>
            <person name="Xu L."/>
            <person name="Wu Y.-H."/>
            <person name="Xu X.-W."/>
        </authorList>
    </citation>
    <scope>NUCLEOTIDE SEQUENCE [LARGE SCALE GENOMIC DNA]</scope>
    <source>
        <strain evidence="3 4">DY32-46</strain>
    </source>
</reference>
<dbReference type="Pfam" id="PF04122">
    <property type="entry name" value="CW_binding_2"/>
    <property type="match status" value="1"/>
</dbReference>
<dbReference type="RefSeq" id="WP_114592586.1">
    <property type="nucleotide sequence ID" value="NZ_CP031165.1"/>
</dbReference>
<evidence type="ECO:0000256" key="2">
    <source>
        <dbReference type="SAM" id="SignalP"/>
    </source>
</evidence>
<protein>
    <submittedName>
        <fullName evidence="3">Serine/threonine protein kinase</fullName>
    </submittedName>
</protein>
<keyword evidence="4" id="KW-1185">Reference proteome</keyword>
<name>A0A346Y164_9ACTN</name>
<keyword evidence="2" id="KW-0732">Signal</keyword>
<gene>
    <name evidence="3" type="ORF">DVS28_a3538</name>
</gene>
<dbReference type="Proteomes" id="UP000264006">
    <property type="component" value="Chromosome"/>
</dbReference>
<keyword evidence="3" id="KW-0418">Kinase</keyword>
<evidence type="ECO:0000256" key="1">
    <source>
        <dbReference type="SAM" id="MobiDB-lite"/>
    </source>
</evidence>
<keyword evidence="3" id="KW-0723">Serine/threonine-protein kinase</keyword>
<organism evidence="3 4">
    <name type="scientific">Euzebya pacifica</name>
    <dbReference type="NCBI Taxonomy" id="1608957"/>
    <lineage>
        <taxon>Bacteria</taxon>
        <taxon>Bacillati</taxon>
        <taxon>Actinomycetota</taxon>
        <taxon>Nitriliruptoria</taxon>
        <taxon>Euzebyales</taxon>
    </lineage>
</organism>
<dbReference type="OrthoDB" id="5243628at2"/>
<dbReference type="AlphaFoldDB" id="A0A346Y164"/>
<feature type="compositionally biased region" description="Acidic residues" evidence="1">
    <location>
        <begin position="30"/>
        <end position="77"/>
    </location>
</feature>
<feature type="region of interest" description="Disordered" evidence="1">
    <location>
        <begin position="26"/>
        <end position="86"/>
    </location>
</feature>
<dbReference type="InterPro" id="IPR007253">
    <property type="entry name" value="Cell_wall-bd_2"/>
</dbReference>
<feature type="compositionally biased region" description="Acidic residues" evidence="1">
    <location>
        <begin position="187"/>
        <end position="200"/>
    </location>
</feature>
<keyword evidence="3" id="KW-0808">Transferase</keyword>
<feature type="chain" id="PRO_5016558897" evidence="2">
    <location>
        <begin position="28"/>
        <end position="293"/>
    </location>
</feature>
<accession>A0A346Y164</accession>
<feature type="signal peptide" evidence="2">
    <location>
        <begin position="1"/>
        <end position="27"/>
    </location>
</feature>
<dbReference type="GO" id="GO:0004674">
    <property type="term" value="F:protein serine/threonine kinase activity"/>
    <property type="evidence" value="ECO:0007669"/>
    <property type="project" value="UniProtKB-KW"/>
</dbReference>
<dbReference type="EMBL" id="CP031165">
    <property type="protein sequence ID" value="AXV08211.1"/>
    <property type="molecule type" value="Genomic_DNA"/>
</dbReference>
<proteinExistence type="predicted"/>